<name>A0A4Q0XNB1_9BACT</name>
<dbReference type="RefSeq" id="WP_128996673.1">
    <property type="nucleotide sequence ID" value="NZ_PDKN01000007.1"/>
</dbReference>
<dbReference type="InterPro" id="IPR029063">
    <property type="entry name" value="SAM-dependent_MTases_sf"/>
</dbReference>
<keyword evidence="3" id="KW-0489">Methyltransferase</keyword>
<evidence type="ECO:0000313" key="4">
    <source>
        <dbReference type="Proteomes" id="UP000290657"/>
    </source>
</evidence>
<dbReference type="GO" id="GO:0008757">
    <property type="term" value="F:S-adenosylmethionine-dependent methyltransferase activity"/>
    <property type="evidence" value="ECO:0007669"/>
    <property type="project" value="InterPro"/>
</dbReference>
<comment type="caution">
    <text evidence="3">The sequence shown here is derived from an EMBL/GenBank/DDBJ whole genome shotgun (WGS) entry which is preliminary data.</text>
</comment>
<keyword evidence="1" id="KW-1133">Transmembrane helix</keyword>
<dbReference type="Pfam" id="PF08241">
    <property type="entry name" value="Methyltransf_11"/>
    <property type="match status" value="1"/>
</dbReference>
<dbReference type="CDD" id="cd02440">
    <property type="entry name" value="AdoMet_MTases"/>
    <property type="match status" value="1"/>
</dbReference>
<dbReference type="Proteomes" id="UP000290657">
    <property type="component" value="Unassembled WGS sequence"/>
</dbReference>
<dbReference type="PANTHER" id="PTHR45036:SF1">
    <property type="entry name" value="METHYLTRANSFERASE LIKE 7A"/>
    <property type="match status" value="1"/>
</dbReference>
<dbReference type="SUPFAM" id="SSF53335">
    <property type="entry name" value="S-adenosyl-L-methionine-dependent methyltransferases"/>
    <property type="match status" value="1"/>
</dbReference>
<accession>A0A4Q0XNB1</accession>
<dbReference type="PANTHER" id="PTHR45036">
    <property type="entry name" value="METHYLTRANSFERASE LIKE 7B"/>
    <property type="match status" value="1"/>
</dbReference>
<dbReference type="EMBL" id="PDKN01000007">
    <property type="protein sequence ID" value="RXJ55389.1"/>
    <property type="molecule type" value="Genomic_DNA"/>
</dbReference>
<feature type="domain" description="Methyltransferase type 11" evidence="2">
    <location>
        <begin position="65"/>
        <end position="167"/>
    </location>
</feature>
<feature type="transmembrane region" description="Helical" evidence="1">
    <location>
        <begin position="274"/>
        <end position="303"/>
    </location>
</feature>
<feature type="transmembrane region" description="Helical" evidence="1">
    <location>
        <begin position="237"/>
        <end position="254"/>
    </location>
</feature>
<dbReference type="InterPro" id="IPR013216">
    <property type="entry name" value="Methyltransf_11"/>
</dbReference>
<dbReference type="InterPro" id="IPR052356">
    <property type="entry name" value="Thiol_S-MT"/>
</dbReference>
<keyword evidence="3" id="KW-0808">Transferase</keyword>
<keyword evidence="4" id="KW-1185">Reference proteome</keyword>
<dbReference type="Gene3D" id="3.40.50.150">
    <property type="entry name" value="Vaccinia Virus protein VP39"/>
    <property type="match status" value="1"/>
</dbReference>
<keyword evidence="1" id="KW-0812">Transmembrane</keyword>
<evidence type="ECO:0000313" key="3">
    <source>
        <dbReference type="EMBL" id="RXJ55389.1"/>
    </source>
</evidence>
<sequence length="306" mass="35656">MESEFIIPDSIKSEIEKGLKSFRKKYSINSKLNNVENILNGIKYVFETHRFKKFNPSVYKEIKYLEIGVGLGGNLINSLKAGYDINGIEPSCDDEIKGRYQACLNLMIANGIKDPEDKLIDSVVENLPFSDESYDFVFSIAVLEHVKSVREALKESYRVLKRGGVMYMNIPNYDSFYEGHYDILWLPYLLRNKKMARLYLKLRGRDPSYLKELNFTRPDMIMKIAKNEMPNGTYDCYPHITGFLSVFGLIYFAFKTKTSNEFHVTQKLSRQPLLYKASYFISMVVVKTFMFCGFAKTFNFIYFKEE</sequence>
<reference evidence="3 4" key="1">
    <citation type="submission" date="2017-10" db="EMBL/GenBank/DDBJ databases">
        <title>Genomics of the genus Arcobacter.</title>
        <authorList>
            <person name="Perez-Cataluna A."/>
            <person name="Figueras M.J."/>
        </authorList>
    </citation>
    <scope>NUCLEOTIDE SEQUENCE [LARGE SCALE GENOMIC DNA]</scope>
    <source>
        <strain evidence="3 4">CECT 8987</strain>
    </source>
</reference>
<evidence type="ECO:0000256" key="1">
    <source>
        <dbReference type="SAM" id="Phobius"/>
    </source>
</evidence>
<dbReference type="GO" id="GO:0032259">
    <property type="term" value="P:methylation"/>
    <property type="evidence" value="ECO:0007669"/>
    <property type="project" value="UniProtKB-KW"/>
</dbReference>
<dbReference type="AlphaFoldDB" id="A0A4Q0XNB1"/>
<gene>
    <name evidence="3" type="ORF">CRV04_09800</name>
</gene>
<keyword evidence="1" id="KW-0472">Membrane</keyword>
<protein>
    <submittedName>
        <fullName evidence="3">Methyltransferase type 11</fullName>
    </submittedName>
</protein>
<organism evidence="3 4">
    <name type="scientific">Candidatus Marinarcus aquaticus</name>
    <dbReference type="NCBI Taxonomy" id="2044504"/>
    <lineage>
        <taxon>Bacteria</taxon>
        <taxon>Pseudomonadati</taxon>
        <taxon>Campylobacterota</taxon>
        <taxon>Epsilonproteobacteria</taxon>
        <taxon>Campylobacterales</taxon>
        <taxon>Arcobacteraceae</taxon>
        <taxon>Candidatus Marinarcus</taxon>
    </lineage>
</organism>
<proteinExistence type="predicted"/>
<evidence type="ECO:0000259" key="2">
    <source>
        <dbReference type="Pfam" id="PF08241"/>
    </source>
</evidence>
<dbReference type="OrthoDB" id="7171187at2"/>